<protein>
    <submittedName>
        <fullName evidence="2">Uncharacterized protein</fullName>
    </submittedName>
</protein>
<evidence type="ECO:0000313" key="3">
    <source>
        <dbReference type="Proteomes" id="UP000694892"/>
    </source>
</evidence>
<organism evidence="2 3">
    <name type="scientific">Xenopus laevis</name>
    <name type="common">African clawed frog</name>
    <dbReference type="NCBI Taxonomy" id="8355"/>
    <lineage>
        <taxon>Eukaryota</taxon>
        <taxon>Metazoa</taxon>
        <taxon>Chordata</taxon>
        <taxon>Craniata</taxon>
        <taxon>Vertebrata</taxon>
        <taxon>Euteleostomi</taxon>
        <taxon>Amphibia</taxon>
        <taxon>Batrachia</taxon>
        <taxon>Anura</taxon>
        <taxon>Pipoidea</taxon>
        <taxon>Pipidae</taxon>
        <taxon>Xenopodinae</taxon>
        <taxon>Xenopus</taxon>
        <taxon>Xenopus</taxon>
    </lineage>
</organism>
<keyword evidence="1" id="KW-0472">Membrane</keyword>
<keyword evidence="1" id="KW-1133">Transmembrane helix</keyword>
<gene>
    <name evidence="2" type="ORF">XELAEV_18006063mg</name>
</gene>
<proteinExistence type="predicted"/>
<accession>A0A974I3H0</accession>
<name>A0A974I3H0_XENLA</name>
<dbReference type="Proteomes" id="UP000694892">
    <property type="component" value="Chromosome 1L"/>
</dbReference>
<dbReference type="EMBL" id="CM004466">
    <property type="protein sequence ID" value="OCU00295.1"/>
    <property type="molecule type" value="Genomic_DNA"/>
</dbReference>
<evidence type="ECO:0000256" key="1">
    <source>
        <dbReference type="SAM" id="Phobius"/>
    </source>
</evidence>
<reference evidence="3" key="1">
    <citation type="journal article" date="2016" name="Nature">
        <title>Genome evolution in the allotetraploid frog Xenopus laevis.</title>
        <authorList>
            <person name="Session A.M."/>
            <person name="Uno Y."/>
            <person name="Kwon T."/>
            <person name="Chapman J.A."/>
            <person name="Toyoda A."/>
            <person name="Takahashi S."/>
            <person name="Fukui A."/>
            <person name="Hikosaka A."/>
            <person name="Suzuki A."/>
            <person name="Kondo M."/>
            <person name="van Heeringen S.J."/>
            <person name="Quigley I."/>
            <person name="Heinz S."/>
            <person name="Ogino H."/>
            <person name="Ochi H."/>
            <person name="Hellsten U."/>
            <person name="Lyons J.B."/>
            <person name="Simakov O."/>
            <person name="Putnam N."/>
            <person name="Stites J."/>
            <person name="Kuroki Y."/>
            <person name="Tanaka T."/>
            <person name="Michiue T."/>
            <person name="Watanabe M."/>
            <person name="Bogdanovic O."/>
            <person name="Lister R."/>
            <person name="Georgiou G."/>
            <person name="Paranjpe S.S."/>
            <person name="van Kruijsbergen I."/>
            <person name="Shu S."/>
            <person name="Carlson J."/>
            <person name="Kinoshita T."/>
            <person name="Ohta Y."/>
            <person name="Mawaribuchi S."/>
            <person name="Jenkins J."/>
            <person name="Grimwood J."/>
            <person name="Schmutz J."/>
            <person name="Mitros T."/>
            <person name="Mozaffari S.V."/>
            <person name="Suzuki Y."/>
            <person name="Haramoto Y."/>
            <person name="Yamamoto T.S."/>
            <person name="Takagi C."/>
            <person name="Heald R."/>
            <person name="Miller K."/>
            <person name="Haudenschild C."/>
            <person name="Kitzman J."/>
            <person name="Nakayama T."/>
            <person name="Izutsu Y."/>
            <person name="Robert J."/>
            <person name="Fortriede J."/>
            <person name="Burns K."/>
            <person name="Lotay V."/>
            <person name="Karimi K."/>
            <person name="Yasuoka Y."/>
            <person name="Dichmann D.S."/>
            <person name="Flajnik M.F."/>
            <person name="Houston D.W."/>
            <person name="Shendure J."/>
            <person name="DuPasquier L."/>
            <person name="Vize P.D."/>
            <person name="Zorn A.M."/>
            <person name="Ito M."/>
            <person name="Marcotte E.M."/>
            <person name="Wallingford J.B."/>
            <person name="Ito Y."/>
            <person name="Asashima M."/>
            <person name="Ueno N."/>
            <person name="Matsuda Y."/>
            <person name="Veenstra G.J."/>
            <person name="Fujiyama A."/>
            <person name="Harland R.M."/>
            <person name="Taira M."/>
            <person name="Rokhsar D.S."/>
        </authorList>
    </citation>
    <scope>NUCLEOTIDE SEQUENCE [LARGE SCALE GENOMIC DNA]</scope>
    <source>
        <strain evidence="3">J</strain>
    </source>
</reference>
<sequence>MDVGNVSTFCPAVYIYPVILIKFSASLILLFTLVGIVFLFEYTNSDFTVMLSNSKICLYIFLKWLY</sequence>
<evidence type="ECO:0000313" key="2">
    <source>
        <dbReference type="EMBL" id="OCU00295.1"/>
    </source>
</evidence>
<keyword evidence="1" id="KW-0812">Transmembrane</keyword>
<dbReference type="AlphaFoldDB" id="A0A974I3H0"/>
<feature type="transmembrane region" description="Helical" evidence="1">
    <location>
        <begin position="14"/>
        <end position="40"/>
    </location>
</feature>